<accession>A0ACB8V108</accession>
<proteinExistence type="predicted"/>
<reference evidence="1" key="1">
    <citation type="journal article" date="2022" name="bioRxiv">
        <title>Population genetic analysis of Ophidiomyces ophidiicola, the causative agent of snake fungal disease, indicates recent introductions to the USA.</title>
        <authorList>
            <person name="Ladner J.T."/>
            <person name="Palmer J.M."/>
            <person name="Ettinger C.L."/>
            <person name="Stajich J.E."/>
            <person name="Farrell T.M."/>
            <person name="Glorioso B.M."/>
            <person name="Lawson B."/>
            <person name="Price S.J."/>
            <person name="Stengle A.G."/>
            <person name="Grear D.A."/>
            <person name="Lorch J.M."/>
        </authorList>
    </citation>
    <scope>NUCLEOTIDE SEQUENCE</scope>
    <source>
        <strain evidence="1">NWHC 24266-5</strain>
    </source>
</reference>
<protein>
    <submittedName>
        <fullName evidence="1">Uncharacterized protein</fullName>
    </submittedName>
</protein>
<name>A0ACB8V108_9EURO</name>
<gene>
    <name evidence="1" type="ORF">LOY88_001826</name>
</gene>
<dbReference type="EMBL" id="JALBCA010000020">
    <property type="protein sequence ID" value="KAI2390018.1"/>
    <property type="molecule type" value="Genomic_DNA"/>
</dbReference>
<comment type="caution">
    <text evidence="1">The sequence shown here is derived from an EMBL/GenBank/DDBJ whole genome shotgun (WGS) entry which is preliminary data.</text>
</comment>
<organism evidence="1">
    <name type="scientific">Ophidiomyces ophidiicola</name>
    <dbReference type="NCBI Taxonomy" id="1387563"/>
    <lineage>
        <taxon>Eukaryota</taxon>
        <taxon>Fungi</taxon>
        <taxon>Dikarya</taxon>
        <taxon>Ascomycota</taxon>
        <taxon>Pezizomycotina</taxon>
        <taxon>Eurotiomycetes</taxon>
        <taxon>Eurotiomycetidae</taxon>
        <taxon>Onygenales</taxon>
        <taxon>Onygenaceae</taxon>
        <taxon>Ophidiomyces</taxon>
    </lineage>
</organism>
<sequence>MSSAAASPQLLSKGDGDDIIDTIENESPASQKSLVLDEGTPDLDNDDDLFGSDAGEDAHEHPRRKIDDEEVDSGDDEGRWDRRASPMDDNGGDYSETVNIMDLSLGRTAEPESTDGQYYTLSMPNFLSIESEDFNPETYVAPPFSSASTSLCWRYDPNDGHTLQSNARIIQWSDGSLTLQLASNPTEQYRMPLKPLARSNNSTKTGDYDSEMDSHVYLAAAAETSSIIRITTHLTGQISVLPTTMETDDAVQRLQASLAAATRTSRKNPDGSVAMFDIKEDPELAKKQAEQAEREKIREARRRQLAADRDLDRGKRVGLPSRTGGAGLTIAGLEGDDMPATRGRGAGKKPKRKPNRRGEIYTDDEEEYGRRGRTREDEYDEDDGFLVRSDEELEIEGNDEDEEEILEDDNLEAEGETDNEVSTSHKMATREKDRSPKRPLEEDEDRTRSDSGMGKAGTPPARKKNRYVVESDEE</sequence>
<evidence type="ECO:0000313" key="1">
    <source>
        <dbReference type="EMBL" id="KAI2390018.1"/>
    </source>
</evidence>